<dbReference type="EMBL" id="CP115300">
    <property type="protein sequence ID" value="WBO66763.1"/>
    <property type="molecule type" value="Genomic_DNA"/>
</dbReference>
<dbReference type="RefSeq" id="WP_270084202.1">
    <property type="nucleotide sequence ID" value="NZ_CP115300.1"/>
</dbReference>
<name>A0ABY7PBQ0_9ACTN</name>
<protein>
    <submittedName>
        <fullName evidence="2">Uncharacterized protein</fullName>
    </submittedName>
</protein>
<feature type="compositionally biased region" description="Polar residues" evidence="1">
    <location>
        <begin position="53"/>
        <end position="62"/>
    </location>
</feature>
<dbReference type="Proteomes" id="UP001212326">
    <property type="component" value="Chromosome"/>
</dbReference>
<evidence type="ECO:0000313" key="2">
    <source>
        <dbReference type="EMBL" id="WBO66763.1"/>
    </source>
</evidence>
<reference evidence="2 3" key="1">
    <citation type="submission" date="2022-12" db="EMBL/GenBank/DDBJ databases">
        <authorList>
            <person name="Mo P."/>
        </authorList>
    </citation>
    <scope>NUCLEOTIDE SEQUENCE [LARGE SCALE GENOMIC DNA]</scope>
    <source>
        <strain evidence="2 3">HUAS 2-6</strain>
    </source>
</reference>
<keyword evidence="3" id="KW-1185">Reference proteome</keyword>
<sequence length="62" mass="6915">MTFEIRVICTPDDANRVSSALAAAFETGAARRYPTRDGKRTRLYVTADHRDSSTNPTHTESE</sequence>
<evidence type="ECO:0000256" key="1">
    <source>
        <dbReference type="SAM" id="MobiDB-lite"/>
    </source>
</evidence>
<proteinExistence type="predicted"/>
<organism evidence="2 3">
    <name type="scientific">Streptomyces camelliae</name>
    <dbReference type="NCBI Taxonomy" id="3004093"/>
    <lineage>
        <taxon>Bacteria</taxon>
        <taxon>Bacillati</taxon>
        <taxon>Actinomycetota</taxon>
        <taxon>Actinomycetes</taxon>
        <taxon>Kitasatosporales</taxon>
        <taxon>Streptomycetaceae</taxon>
        <taxon>Streptomyces</taxon>
    </lineage>
</organism>
<gene>
    <name evidence="2" type="ORF">O1G22_30160</name>
</gene>
<accession>A0ABY7PBQ0</accession>
<evidence type="ECO:0000313" key="3">
    <source>
        <dbReference type="Proteomes" id="UP001212326"/>
    </source>
</evidence>
<feature type="region of interest" description="Disordered" evidence="1">
    <location>
        <begin position="36"/>
        <end position="62"/>
    </location>
</feature>